<dbReference type="Pfam" id="PF03144">
    <property type="entry name" value="GTP_EFTU_D2"/>
    <property type="match status" value="1"/>
</dbReference>
<dbReference type="PANTHER" id="PTHR42908">
    <property type="entry name" value="TRANSLATION ELONGATION FACTOR-RELATED"/>
    <property type="match status" value="1"/>
</dbReference>
<name>A0A2P6TFI6_CHLSO</name>
<evidence type="ECO:0000259" key="11">
    <source>
        <dbReference type="PROSITE" id="PS51722"/>
    </source>
</evidence>
<evidence type="ECO:0000256" key="1">
    <source>
        <dbReference type="ARBA" id="ARBA00004496"/>
    </source>
</evidence>
<dbReference type="PROSITE" id="PS51722">
    <property type="entry name" value="G_TR_2"/>
    <property type="match status" value="1"/>
</dbReference>
<dbReference type="Gene3D" id="3.40.50.300">
    <property type="entry name" value="P-loop containing nucleotide triphosphate hydrolases"/>
    <property type="match status" value="1"/>
</dbReference>
<gene>
    <name evidence="12" type="ORF">C2E21_8145</name>
</gene>
<dbReference type="CDD" id="cd01885">
    <property type="entry name" value="EF2"/>
    <property type="match status" value="1"/>
</dbReference>
<feature type="region of interest" description="Disordered" evidence="10">
    <location>
        <begin position="221"/>
        <end position="243"/>
    </location>
</feature>
<dbReference type="FunFam" id="3.40.50.300:FF:000746">
    <property type="entry name" value="Ribosome assembly protein 1"/>
    <property type="match status" value="1"/>
</dbReference>
<dbReference type="GO" id="GO:0003746">
    <property type="term" value="F:translation elongation factor activity"/>
    <property type="evidence" value="ECO:0007669"/>
    <property type="project" value="UniProtKB-KW"/>
</dbReference>
<dbReference type="SUPFAM" id="SSF50447">
    <property type="entry name" value="Translation proteins"/>
    <property type="match status" value="1"/>
</dbReference>
<dbReference type="Gene3D" id="3.30.230.10">
    <property type="match status" value="1"/>
</dbReference>
<dbReference type="GO" id="GO:0003924">
    <property type="term" value="F:GTPase activity"/>
    <property type="evidence" value="ECO:0007669"/>
    <property type="project" value="InterPro"/>
</dbReference>
<organism evidence="12 13">
    <name type="scientific">Chlorella sorokiniana</name>
    <name type="common">Freshwater green alga</name>
    <dbReference type="NCBI Taxonomy" id="3076"/>
    <lineage>
        <taxon>Eukaryota</taxon>
        <taxon>Viridiplantae</taxon>
        <taxon>Chlorophyta</taxon>
        <taxon>core chlorophytes</taxon>
        <taxon>Trebouxiophyceae</taxon>
        <taxon>Chlorellales</taxon>
        <taxon>Chlorellaceae</taxon>
        <taxon>Chlorella clade</taxon>
        <taxon>Chlorella</taxon>
    </lineage>
</organism>
<keyword evidence="12" id="KW-0251">Elongation factor</keyword>
<dbReference type="GO" id="GO:0043022">
    <property type="term" value="F:ribosome binding"/>
    <property type="evidence" value="ECO:0007669"/>
    <property type="project" value="TreeGrafter"/>
</dbReference>
<dbReference type="InterPro" id="IPR020568">
    <property type="entry name" value="Ribosomal_Su5_D2-typ_SF"/>
</dbReference>
<feature type="domain" description="Tr-type G" evidence="11">
    <location>
        <begin position="16"/>
        <end position="281"/>
    </location>
</feature>
<dbReference type="AlphaFoldDB" id="A0A2P6TFI6"/>
<comment type="catalytic activity">
    <reaction evidence="7">
        <text>GTP + H2O = GDP + phosphate + H(+)</text>
        <dbReference type="Rhea" id="RHEA:19669"/>
        <dbReference type="ChEBI" id="CHEBI:15377"/>
        <dbReference type="ChEBI" id="CHEBI:15378"/>
        <dbReference type="ChEBI" id="CHEBI:37565"/>
        <dbReference type="ChEBI" id="CHEBI:43474"/>
        <dbReference type="ChEBI" id="CHEBI:58189"/>
    </reaction>
</comment>
<keyword evidence="13" id="KW-1185">Reference proteome</keyword>
<dbReference type="InterPro" id="IPR014721">
    <property type="entry name" value="Ribsml_uS5_D2-typ_fold_subgr"/>
</dbReference>
<dbReference type="CDD" id="cd04096">
    <property type="entry name" value="eEF2_snRNP_like_C"/>
    <property type="match status" value="1"/>
</dbReference>
<keyword evidence="6" id="KW-0342">GTP-binding</keyword>
<evidence type="ECO:0000256" key="9">
    <source>
        <dbReference type="ARBA" id="ARBA00081809"/>
    </source>
</evidence>
<dbReference type="NCBIfam" id="TIGR00231">
    <property type="entry name" value="small_GTP"/>
    <property type="match status" value="1"/>
</dbReference>
<dbReference type="PANTHER" id="PTHR42908:SF3">
    <property type="entry name" value="ELONGATION FACTOR-LIKE GTPASE 1"/>
    <property type="match status" value="1"/>
</dbReference>
<dbReference type="InterPro" id="IPR035647">
    <property type="entry name" value="EFG_III/V"/>
</dbReference>
<dbReference type="Pfam" id="PF00679">
    <property type="entry name" value="EFG_C"/>
    <property type="match status" value="1"/>
</dbReference>
<dbReference type="GO" id="GO:1990904">
    <property type="term" value="C:ribonucleoprotein complex"/>
    <property type="evidence" value="ECO:0007669"/>
    <property type="project" value="TreeGrafter"/>
</dbReference>
<comment type="subcellular location">
    <subcellularLocation>
        <location evidence="1">Cytoplasm</location>
    </subcellularLocation>
</comment>
<dbReference type="InterPro" id="IPR000795">
    <property type="entry name" value="T_Tr_GTP-bd_dom"/>
</dbReference>
<comment type="caution">
    <text evidence="12">The sequence shown here is derived from an EMBL/GenBank/DDBJ whole genome shotgun (WGS) entry which is preliminary data.</text>
</comment>
<dbReference type="InterPro" id="IPR000640">
    <property type="entry name" value="EFG_V-like"/>
</dbReference>
<evidence type="ECO:0000313" key="12">
    <source>
        <dbReference type="EMBL" id="PRW32859.1"/>
    </source>
</evidence>
<dbReference type="STRING" id="3076.A0A2P6TFI6"/>
<dbReference type="InterPro" id="IPR004161">
    <property type="entry name" value="EFTu-like_2"/>
</dbReference>
<feature type="compositionally biased region" description="Acidic residues" evidence="10">
    <location>
        <begin position="231"/>
        <end position="241"/>
    </location>
</feature>
<dbReference type="CDD" id="cd16268">
    <property type="entry name" value="EF2_II"/>
    <property type="match status" value="1"/>
</dbReference>
<dbReference type="Gene3D" id="3.30.70.240">
    <property type="match status" value="1"/>
</dbReference>
<dbReference type="OrthoDB" id="364892at2759"/>
<dbReference type="Gene3D" id="2.40.30.10">
    <property type="entry name" value="Translation factors"/>
    <property type="match status" value="1"/>
</dbReference>
<evidence type="ECO:0000256" key="3">
    <source>
        <dbReference type="ARBA" id="ARBA00022517"/>
    </source>
</evidence>
<dbReference type="Pfam" id="PF14492">
    <property type="entry name" value="EFG_III"/>
    <property type="match status" value="1"/>
</dbReference>
<dbReference type="InterPro" id="IPR009000">
    <property type="entry name" value="Transl_B-barrel_sf"/>
</dbReference>
<dbReference type="InterPro" id="IPR041095">
    <property type="entry name" value="EFG_II"/>
</dbReference>
<evidence type="ECO:0000256" key="7">
    <source>
        <dbReference type="ARBA" id="ARBA00048548"/>
    </source>
</evidence>
<dbReference type="FunFam" id="3.30.70.240:FF:000006">
    <property type="entry name" value="Elongation factor like GTPase 1"/>
    <property type="match status" value="1"/>
</dbReference>
<keyword evidence="2" id="KW-0963">Cytoplasm</keyword>
<keyword evidence="12" id="KW-0648">Protein biosynthesis</keyword>
<accession>A0A2P6TFI6</accession>
<dbReference type="InterPro" id="IPR027417">
    <property type="entry name" value="P-loop_NTPase"/>
</dbReference>
<evidence type="ECO:0000256" key="5">
    <source>
        <dbReference type="ARBA" id="ARBA00022801"/>
    </source>
</evidence>
<protein>
    <recommendedName>
        <fullName evidence="8">Ribosome assembly protein 1</fullName>
    </recommendedName>
    <alternativeName>
        <fullName evidence="9">Elongation factor-like 1</fullName>
    </alternativeName>
</protein>
<dbReference type="SUPFAM" id="SSF54211">
    <property type="entry name" value="Ribosomal protein S5 domain 2-like"/>
    <property type="match status" value="1"/>
</dbReference>
<dbReference type="SUPFAM" id="SSF52540">
    <property type="entry name" value="P-loop containing nucleoside triphosphate hydrolases"/>
    <property type="match status" value="1"/>
</dbReference>
<evidence type="ECO:0000256" key="6">
    <source>
        <dbReference type="ARBA" id="ARBA00023134"/>
    </source>
</evidence>
<dbReference type="Proteomes" id="UP000239899">
    <property type="component" value="Unassembled WGS sequence"/>
</dbReference>
<dbReference type="SUPFAM" id="SSF54980">
    <property type="entry name" value="EF-G C-terminal domain-like"/>
    <property type="match status" value="2"/>
</dbReference>
<keyword evidence="5" id="KW-0378">Hydrolase</keyword>
<evidence type="ECO:0000256" key="4">
    <source>
        <dbReference type="ARBA" id="ARBA00022741"/>
    </source>
</evidence>
<dbReference type="InterPro" id="IPR005225">
    <property type="entry name" value="Small_GTP-bd"/>
</dbReference>
<reference evidence="12 13" key="1">
    <citation type="journal article" date="2018" name="Plant J.">
        <title>Genome sequences of Chlorella sorokiniana UTEX 1602 and Micractinium conductrix SAG 241.80: implications to maltose excretion by a green alga.</title>
        <authorList>
            <person name="Arriola M.B."/>
            <person name="Velmurugan N."/>
            <person name="Zhang Y."/>
            <person name="Plunkett M.H."/>
            <person name="Hondzo H."/>
            <person name="Barney B.M."/>
        </authorList>
    </citation>
    <scope>NUCLEOTIDE SEQUENCE [LARGE SCALE GENOMIC DNA]</scope>
    <source>
        <strain evidence="13">UTEX 1602</strain>
    </source>
</reference>
<dbReference type="EMBL" id="LHPG02000018">
    <property type="protein sequence ID" value="PRW32859.1"/>
    <property type="molecule type" value="Genomic_DNA"/>
</dbReference>
<evidence type="ECO:0000256" key="2">
    <source>
        <dbReference type="ARBA" id="ARBA00022490"/>
    </source>
</evidence>
<evidence type="ECO:0000256" key="8">
    <source>
        <dbReference type="ARBA" id="ARBA00068031"/>
    </source>
</evidence>
<dbReference type="GO" id="GO:0005525">
    <property type="term" value="F:GTP binding"/>
    <property type="evidence" value="ECO:0007669"/>
    <property type="project" value="UniProtKB-KW"/>
</dbReference>
<dbReference type="GO" id="GO:0042256">
    <property type="term" value="P:cytosolic ribosome assembly"/>
    <property type="evidence" value="ECO:0007669"/>
    <property type="project" value="UniProtKB-ARBA"/>
</dbReference>
<dbReference type="SMART" id="SM00838">
    <property type="entry name" value="EFG_C"/>
    <property type="match status" value="1"/>
</dbReference>
<evidence type="ECO:0000256" key="10">
    <source>
        <dbReference type="SAM" id="MobiDB-lite"/>
    </source>
</evidence>
<dbReference type="PRINTS" id="PR00315">
    <property type="entry name" value="ELONGATNFCT"/>
</dbReference>
<evidence type="ECO:0000313" key="13">
    <source>
        <dbReference type="Proteomes" id="UP000239899"/>
    </source>
</evidence>
<keyword evidence="4" id="KW-0547">Nucleotide-binding</keyword>
<dbReference type="Gene3D" id="3.30.70.870">
    <property type="entry name" value="Elongation Factor G (Translational Gtpase), domain 3"/>
    <property type="match status" value="1"/>
</dbReference>
<proteinExistence type="predicted"/>
<dbReference type="CDD" id="cd16261">
    <property type="entry name" value="EF2_snRNP_III"/>
    <property type="match status" value="1"/>
</dbReference>
<sequence>MNVDLGLISELQNRTDRIRNVCVLAHVDHGKTTLSDHLIASNGLIHPKLAGEVRYMDSKDDEQARGITMKSSSISLLFVPGAATRADGPNAVPREERLEKGYLFNLIDSPGHVDFCSEVSTAARLSDGAFVVVDAVEGVCIQTHAVLRQAWEEKVKLCLVVNKIDRLILELCLTPLEAYERLKAIIAHVNMIVSSFHSEKYISEADAVLAYEEAKADGTAQRLAEGGGGGDGEEEEEEEEQAFAPERGNVVFGSAYDGWAFRINQFAEMYAAKMGCKAAALQRALWGDFAYQPKTKRIVRIKSDQQGRAKPLFVQLALEPIWKAYGACEQGADHTAILGRIVQGLGLSSITPRVLQHPDARAALRSVLRAWLPLSEAVLSMAAEHLPSPIAAAPERYARLLPPRPEQLKAAAAEEGGAELAASLDAVEGAVRQCDTATDAPLVLYVSKMVAVPAAALPRLPGEPGPAHPAEERFLAFGRVFSGVIRQGQTVQVLPATYNPADPASERQEVAVGALFLMMGRGLERLPEVPAGNILALAGLDLAILKSATVASTPLCRPLAPMLFQSAPIVRVAVEPARPGDMPALVEGLRLLHRADPMVQVAVQETGEHVLCAAGEVHLETCIKDLKERFARCELVVSPPLVAFRETVFCKEEAPLETTARPVFAVEASTPSGACTLRVMALPLPAPVATALDQNADLLRLALEGAAKGAAGGGEQQAAQQQGAAGTAGAAAAEADVGGGTGAPGSDSLAALGERLRTVAAAAEQEGLLAMLQRAWMFGPKRVGPNLLLAAPGGSTDAAASSLFNLPPERVVKLAKQQPGRTALLPSAGRPESAASDAVDGGEYEEQEAQEQRYLAVPLGFPEAALKLGLASSNETAAAHAAAAVADLSSQLGAMDVSAAGGAGAAVAAPANGSAAADGAAAAAAGGSLGSSLEYLRYSVESGVASGFQMAAAAGPLCDEPLWGVAIAVEARFNLPPGAAGGEGCSAAEAAAQLHLAEDVYGPFSGQVTSAARQALRRAVLEADPRLVEALFLCEVATSSEGLSAVYAVLGRRRARILREEMREGSDLFTVHAYLPAEASFGFADELRRRSSGAATASLMLSHWERLQVDPFFVPLTEEEREEFGEEGQGVGSANLAKRLIDAVRRRKGLPVEEKVVESATKQRTRARKV</sequence>
<feature type="region of interest" description="Disordered" evidence="10">
    <location>
        <begin position="820"/>
        <end position="847"/>
    </location>
</feature>
<dbReference type="GO" id="GO:0005829">
    <property type="term" value="C:cytosol"/>
    <property type="evidence" value="ECO:0007669"/>
    <property type="project" value="TreeGrafter"/>
</dbReference>
<keyword evidence="3" id="KW-0690">Ribosome biogenesis</keyword>
<dbReference type="FunFam" id="3.30.70.870:FF:000002">
    <property type="entry name" value="Translation elongation factor 2"/>
    <property type="match status" value="1"/>
</dbReference>
<dbReference type="Pfam" id="PF00009">
    <property type="entry name" value="GTP_EFTU"/>
    <property type="match status" value="1"/>
</dbReference>